<dbReference type="Pfam" id="PF01584">
    <property type="entry name" value="CheW"/>
    <property type="match status" value="2"/>
</dbReference>
<proteinExistence type="predicted"/>
<name>M4V948_9BACT</name>
<feature type="domain" description="Response regulatory" evidence="9">
    <location>
        <begin position="875"/>
        <end position="993"/>
    </location>
</feature>
<dbReference type="SUPFAM" id="SSF47384">
    <property type="entry name" value="Homodimeric domain of signal transducing histidine kinase"/>
    <property type="match status" value="1"/>
</dbReference>
<dbReference type="SMART" id="SM00073">
    <property type="entry name" value="HPT"/>
    <property type="match status" value="2"/>
</dbReference>
<dbReference type="GO" id="GO:0005524">
    <property type="term" value="F:ATP binding"/>
    <property type="evidence" value="ECO:0007669"/>
    <property type="project" value="UniProtKB-KW"/>
</dbReference>
<dbReference type="SUPFAM" id="SSF50341">
    <property type="entry name" value="CheW-like"/>
    <property type="match status" value="2"/>
</dbReference>
<dbReference type="GO" id="GO:0006935">
    <property type="term" value="P:chemotaxis"/>
    <property type="evidence" value="ECO:0007669"/>
    <property type="project" value="UniProtKB-KW"/>
</dbReference>
<dbReference type="FunFam" id="3.30.565.10:FF:000016">
    <property type="entry name" value="Chemotaxis protein CheA, putative"/>
    <property type="match status" value="1"/>
</dbReference>
<dbReference type="InterPro" id="IPR005467">
    <property type="entry name" value="His_kinase_dom"/>
</dbReference>
<evidence type="ECO:0000256" key="6">
    <source>
        <dbReference type="PROSITE-ProRule" id="PRU00110"/>
    </source>
</evidence>
<dbReference type="PROSITE" id="PS50110">
    <property type="entry name" value="RESPONSE_REGULATORY"/>
    <property type="match status" value="1"/>
</dbReference>
<dbReference type="PRINTS" id="PR00344">
    <property type="entry name" value="BCTRLSENSOR"/>
</dbReference>
<evidence type="ECO:0000256" key="3">
    <source>
        <dbReference type="ARBA" id="ARBA00022553"/>
    </source>
</evidence>
<dbReference type="AlphaFoldDB" id="M4V948"/>
<dbReference type="InterPro" id="IPR004358">
    <property type="entry name" value="Sig_transdc_His_kin-like_C"/>
</dbReference>
<dbReference type="HOGENOM" id="CLU_000650_5_2_7"/>
<keyword evidence="13" id="KW-1185">Reference proteome</keyword>
<dbReference type="PROSITE" id="PS50851">
    <property type="entry name" value="CHEW"/>
    <property type="match status" value="1"/>
</dbReference>
<accession>M4V948</accession>
<dbReference type="PANTHER" id="PTHR43395">
    <property type="entry name" value="SENSOR HISTIDINE KINASE CHEA"/>
    <property type="match status" value="1"/>
</dbReference>
<evidence type="ECO:0000259" key="8">
    <source>
        <dbReference type="PROSITE" id="PS50109"/>
    </source>
</evidence>
<sequence>MSFSEQDLEEFKVEALELLDTAEKSLLALDQGADFKSSFDSIFRGFHNLKGAAGMMDLTHLQAHTHELESILMQFKEASALPKEHINFFLRGIDAAKSILDGNTISFDYAISGPANTVSLTATAPTPTLTAETTPASSQHQIPKEAIDEFMAEGEEILERISKVLSKIESGDFAKDNLDSLYRDVHSLKGTAYLFSFTSLGDLSHAMESSLEKVRSGTHLPSKPLLNGLFQCLNVADKLFKKTKSGISDSELVSEIPQVISVLNAAAEQLSSVNVAPVEVAPPTMAAPAAVKDSAETEAASSIRVPVALLDNLMTLMGEMVLVRNQVLQFSNKSEDLEFLSLSKRLNVVTSEIQGEMMKTRMQPIGNVLGKFTRVVRDLSQDLGKKIHLSLSGTETELDKSLLEAIKDPLTHIVRNSCDHGIETPDVRSATGKPEAGSIAIRAYHEGGQVIIDIQDDGKGLNQEVLVKKAIEKGILSTTEAAKLTEKQINNLIFAPGFSTAAKVTNVSGRGVGMDVVRTNIERIGGTIDLSSRFGAGTVIKIKIPLTLAIIPALTVRCGTGTFAIPQVKLEELVRVDQTSANRIEDLHGAPVLRLRGNILPLVDLNKVLKTGSETNYTDGIINVAILNAEQASFGLIIDQVYDTADIVVKPLNRLLKSLQAYSGATILGDGSVALILDVLGIAKIAQIGQEKTNTSELEDAKAKAAEDLQDYLLVKTNSATKHAIVLGYVHRIEEFKKQDVEYSGQQPVVRYGDSILPLISVNEAMGYPQSELEQETVPTVVIRRAGQLYGLQVDNILDTLSSTAELDLTHIKHSGIFGNLNTPEELIVVVDPFELIEHSFPESSIAKAPSAVTPAATATAPIIQAPIVSGQSRKILLAEDTVFFRKSIRSVLEKVGYEVVTAVDGQEALEFLNKNDAHFDLIISDIEMPRLNGFQLAQAVRQHPRFIKTPLLAVSSRADSKFIAEGKQAGFNLYLEKLKPDLLLNAINQLLTQESSAA</sequence>
<dbReference type="SMART" id="SM00448">
    <property type="entry name" value="REC"/>
    <property type="match status" value="1"/>
</dbReference>
<evidence type="ECO:0000259" key="9">
    <source>
        <dbReference type="PROSITE" id="PS50110"/>
    </source>
</evidence>
<dbReference type="GO" id="GO:0005737">
    <property type="term" value="C:cytoplasm"/>
    <property type="evidence" value="ECO:0007669"/>
    <property type="project" value="InterPro"/>
</dbReference>
<dbReference type="SMART" id="SM01231">
    <property type="entry name" value="H-kinase_dim"/>
    <property type="match status" value="1"/>
</dbReference>
<evidence type="ECO:0000256" key="7">
    <source>
        <dbReference type="PROSITE-ProRule" id="PRU00169"/>
    </source>
</evidence>
<keyword evidence="5" id="KW-0418">Kinase</keyword>
<dbReference type="Proteomes" id="UP000012040">
    <property type="component" value="Chromosome"/>
</dbReference>
<evidence type="ECO:0000256" key="2">
    <source>
        <dbReference type="ARBA" id="ARBA00012438"/>
    </source>
</evidence>
<dbReference type="SUPFAM" id="SSF47226">
    <property type="entry name" value="Histidine-containing phosphotransfer domain, HPT domain"/>
    <property type="match status" value="2"/>
</dbReference>
<dbReference type="SMART" id="SM00260">
    <property type="entry name" value="CheW"/>
    <property type="match status" value="2"/>
</dbReference>
<dbReference type="Gene3D" id="2.40.50.180">
    <property type="entry name" value="CheA-289, Domain 4"/>
    <property type="match status" value="1"/>
</dbReference>
<keyword evidence="4" id="KW-0808">Transferase</keyword>
<dbReference type="Gene3D" id="3.30.565.10">
    <property type="entry name" value="Histidine kinase-like ATPase, C-terminal domain"/>
    <property type="match status" value="1"/>
</dbReference>
<dbReference type="PATRIC" id="fig|1184267.3.peg.312"/>
<feature type="modified residue" description="Phosphohistidine" evidence="6">
    <location>
        <position position="47"/>
    </location>
</feature>
<feature type="modified residue" description="4-aspartylphosphate" evidence="7">
    <location>
        <position position="926"/>
    </location>
</feature>
<dbReference type="EMBL" id="CP003537">
    <property type="protein sequence ID" value="AGH94531.1"/>
    <property type="molecule type" value="Genomic_DNA"/>
</dbReference>
<dbReference type="Pfam" id="PF02518">
    <property type="entry name" value="HATPase_c"/>
    <property type="match status" value="1"/>
</dbReference>
<feature type="domain" description="Histidine kinase" evidence="8">
    <location>
        <begin position="298"/>
        <end position="548"/>
    </location>
</feature>
<dbReference type="CDD" id="cd00088">
    <property type="entry name" value="HPT"/>
    <property type="match status" value="2"/>
</dbReference>
<keyword evidence="3 7" id="KW-0597">Phosphoprotein</keyword>
<dbReference type="PANTHER" id="PTHR43395:SF1">
    <property type="entry name" value="CHEMOTAXIS PROTEIN CHEA"/>
    <property type="match status" value="1"/>
</dbReference>
<comment type="catalytic activity">
    <reaction evidence="1">
        <text>ATP + protein L-histidine = ADP + protein N-phospho-L-histidine.</text>
        <dbReference type="EC" id="2.7.13.3"/>
    </reaction>
</comment>
<evidence type="ECO:0000313" key="13">
    <source>
        <dbReference type="Proteomes" id="UP000012040"/>
    </source>
</evidence>
<evidence type="ECO:0000256" key="1">
    <source>
        <dbReference type="ARBA" id="ARBA00000085"/>
    </source>
</evidence>
<dbReference type="Pfam" id="PF02895">
    <property type="entry name" value="H-kinase_dim"/>
    <property type="match status" value="1"/>
</dbReference>
<reference evidence="12 13" key="1">
    <citation type="journal article" date="2013" name="ISME J.">
        <title>By their genes ye shall know them: genomic signatures of predatory bacteria.</title>
        <authorList>
            <person name="Pasternak Z."/>
            <person name="Pietrokovski S."/>
            <person name="Rotem O."/>
            <person name="Gophna U."/>
            <person name="Lurie-Weinberger M.N."/>
            <person name="Jurkevitch E."/>
        </authorList>
    </citation>
    <scope>NUCLEOTIDE SEQUENCE [LARGE SCALE GENOMIC DNA]</scope>
    <source>
        <strain evidence="12 13">JSS</strain>
    </source>
</reference>
<dbReference type="PROSITE" id="PS50109">
    <property type="entry name" value="HIS_KIN"/>
    <property type="match status" value="1"/>
</dbReference>
<feature type="modified residue" description="Phosphohistidine" evidence="6">
    <location>
        <position position="186"/>
    </location>
</feature>
<dbReference type="CDD" id="cd17546">
    <property type="entry name" value="REC_hyHK_CKI1_RcsC-like"/>
    <property type="match status" value="1"/>
</dbReference>
<dbReference type="InterPro" id="IPR002545">
    <property type="entry name" value="CheW-lke_dom"/>
</dbReference>
<protein>
    <recommendedName>
        <fullName evidence="2">histidine kinase</fullName>
        <ecNumber evidence="2">2.7.13.3</ecNumber>
    </recommendedName>
</protein>
<dbReference type="STRING" id="1184267.A11Q_311"/>
<evidence type="ECO:0000256" key="5">
    <source>
        <dbReference type="ARBA" id="ARBA00022777"/>
    </source>
</evidence>
<dbReference type="InterPro" id="IPR036641">
    <property type="entry name" value="HPT_dom_sf"/>
</dbReference>
<dbReference type="PROSITE" id="PS50894">
    <property type="entry name" value="HPT"/>
    <property type="match status" value="2"/>
</dbReference>
<dbReference type="InterPro" id="IPR001789">
    <property type="entry name" value="Sig_transdc_resp-reg_receiver"/>
</dbReference>
<feature type="domain" description="HPt" evidence="11">
    <location>
        <begin position="139"/>
        <end position="243"/>
    </location>
</feature>
<dbReference type="OrthoDB" id="9803176at2"/>
<gene>
    <name evidence="12" type="ORF">A11Q_311</name>
</gene>
<dbReference type="SUPFAM" id="SSF55874">
    <property type="entry name" value="ATPase domain of HSP90 chaperone/DNA topoisomerase II/histidine kinase"/>
    <property type="match status" value="1"/>
</dbReference>
<evidence type="ECO:0000259" key="11">
    <source>
        <dbReference type="PROSITE" id="PS50894"/>
    </source>
</evidence>
<dbReference type="InterPro" id="IPR011006">
    <property type="entry name" value="CheY-like_superfamily"/>
</dbReference>
<dbReference type="SMART" id="SM00387">
    <property type="entry name" value="HATPase_c"/>
    <property type="match status" value="1"/>
</dbReference>
<feature type="domain" description="HPt" evidence="11">
    <location>
        <begin position="1"/>
        <end position="103"/>
    </location>
</feature>
<dbReference type="Gene3D" id="3.40.50.2300">
    <property type="match status" value="1"/>
</dbReference>
<dbReference type="Pfam" id="PF01627">
    <property type="entry name" value="Hpt"/>
    <property type="match status" value="2"/>
</dbReference>
<dbReference type="InterPro" id="IPR003594">
    <property type="entry name" value="HATPase_dom"/>
</dbReference>
<feature type="domain" description="CheW-like" evidence="10">
    <location>
        <begin position="550"/>
        <end position="688"/>
    </location>
</feature>
<evidence type="ECO:0000313" key="12">
    <source>
        <dbReference type="EMBL" id="AGH94531.1"/>
    </source>
</evidence>
<dbReference type="GO" id="GO:0000155">
    <property type="term" value="F:phosphorelay sensor kinase activity"/>
    <property type="evidence" value="ECO:0007669"/>
    <property type="project" value="InterPro"/>
</dbReference>
<dbReference type="InterPro" id="IPR008207">
    <property type="entry name" value="Sig_transdc_His_kin_Hpt_dom"/>
</dbReference>
<dbReference type="Gene3D" id="1.10.287.560">
    <property type="entry name" value="Histidine kinase CheA-like, homodimeric domain"/>
    <property type="match status" value="1"/>
</dbReference>
<dbReference type="InterPro" id="IPR051315">
    <property type="entry name" value="Bact_Chemotaxis_CheA"/>
</dbReference>
<dbReference type="CDD" id="cd00731">
    <property type="entry name" value="CheA_reg"/>
    <property type="match status" value="1"/>
</dbReference>
<dbReference type="InterPro" id="IPR004105">
    <property type="entry name" value="CheA-like_dim"/>
</dbReference>
<dbReference type="Pfam" id="PF00072">
    <property type="entry name" value="Response_reg"/>
    <property type="match status" value="1"/>
</dbReference>
<dbReference type="EC" id="2.7.13.3" evidence="2"/>
<dbReference type="CDD" id="cd16916">
    <property type="entry name" value="HATPase_CheA-like"/>
    <property type="match status" value="1"/>
</dbReference>
<dbReference type="InterPro" id="IPR037006">
    <property type="entry name" value="CheA-like_homodim_sf"/>
</dbReference>
<dbReference type="InterPro" id="IPR036097">
    <property type="entry name" value="HisK_dim/P_sf"/>
</dbReference>
<dbReference type="Gene3D" id="2.30.30.40">
    <property type="entry name" value="SH3 Domains"/>
    <property type="match status" value="1"/>
</dbReference>
<evidence type="ECO:0000259" key="10">
    <source>
        <dbReference type="PROSITE" id="PS50851"/>
    </source>
</evidence>
<dbReference type="RefSeq" id="WP_015469021.1">
    <property type="nucleotide sequence ID" value="NC_020813.1"/>
</dbReference>
<dbReference type="KEGG" id="bex:A11Q_311"/>
<dbReference type="SUPFAM" id="SSF52172">
    <property type="entry name" value="CheY-like"/>
    <property type="match status" value="1"/>
</dbReference>
<dbReference type="InterPro" id="IPR036061">
    <property type="entry name" value="CheW-like_dom_sf"/>
</dbReference>
<dbReference type="eggNOG" id="COG0643">
    <property type="taxonomic scope" value="Bacteria"/>
</dbReference>
<organism evidence="12 13">
    <name type="scientific">Pseudobdellovibrio exovorus JSS</name>
    <dbReference type="NCBI Taxonomy" id="1184267"/>
    <lineage>
        <taxon>Bacteria</taxon>
        <taxon>Pseudomonadati</taxon>
        <taxon>Bdellovibrionota</taxon>
        <taxon>Bdellovibrionia</taxon>
        <taxon>Bdellovibrionales</taxon>
        <taxon>Pseudobdellovibrionaceae</taxon>
        <taxon>Pseudobdellovibrio</taxon>
    </lineage>
</organism>
<dbReference type="InterPro" id="IPR036890">
    <property type="entry name" value="HATPase_C_sf"/>
</dbReference>
<evidence type="ECO:0000256" key="4">
    <source>
        <dbReference type="ARBA" id="ARBA00022679"/>
    </source>
</evidence>
<dbReference type="Gene3D" id="1.20.120.160">
    <property type="entry name" value="HPT domain"/>
    <property type="match status" value="2"/>
</dbReference>